<dbReference type="OrthoDB" id="7933658at2"/>
<feature type="chain" id="PRO_5004105508" evidence="1">
    <location>
        <begin position="33"/>
        <end position="134"/>
    </location>
</feature>
<reference evidence="2 3" key="1">
    <citation type="journal article" date="2013" name="Genome Announc.">
        <title>Genome sequences for three denitrifying bacterial strains isolated from a uranium- and nitrate-contaminated subsurface environment.</title>
        <authorList>
            <person name="Venkatramanan R."/>
            <person name="Prakash O."/>
            <person name="Woyke T."/>
            <person name="Chain P."/>
            <person name="Goodwin L.A."/>
            <person name="Watson D."/>
            <person name="Brooks S."/>
            <person name="Kostka J.E."/>
            <person name="Green S.J."/>
        </authorList>
    </citation>
    <scope>NUCLEOTIDE SEQUENCE [LARGE SCALE GENOMIC DNA]</scope>
    <source>
        <strain evidence="2 3">1NES1</strain>
    </source>
</reference>
<sequence length="134" mass="13733">MLKIHASPYERPVAILSGMLLATLLASGAALAAASTTPASIIAMSQKPKSDAVSITYAYLPQDGTLAVFPVGSSGKMGPAPVGKVTLTAGDHRDVSVSLSPLPKAGARLEAVIEHAGQPLKNSGDRAERTFKIL</sequence>
<keyword evidence="3" id="KW-1185">Reference proteome</keyword>
<dbReference type="STRING" id="670307.HYPDE_31578"/>
<proteinExistence type="predicted"/>
<organism evidence="2 3">
    <name type="scientific">Hyphomicrobium denitrificans 1NES1</name>
    <dbReference type="NCBI Taxonomy" id="670307"/>
    <lineage>
        <taxon>Bacteria</taxon>
        <taxon>Pseudomonadati</taxon>
        <taxon>Pseudomonadota</taxon>
        <taxon>Alphaproteobacteria</taxon>
        <taxon>Hyphomicrobiales</taxon>
        <taxon>Hyphomicrobiaceae</taxon>
        <taxon>Hyphomicrobium</taxon>
    </lineage>
</organism>
<protein>
    <submittedName>
        <fullName evidence="2">Uncharacterized protein</fullName>
    </submittedName>
</protein>
<name>N0BD01_9HYPH</name>
<dbReference type="KEGG" id="hdt:HYPDE_31578"/>
<dbReference type="AlphaFoldDB" id="N0BD01"/>
<evidence type="ECO:0000313" key="3">
    <source>
        <dbReference type="Proteomes" id="UP000005952"/>
    </source>
</evidence>
<evidence type="ECO:0000313" key="2">
    <source>
        <dbReference type="EMBL" id="AGK57990.1"/>
    </source>
</evidence>
<dbReference type="RefSeq" id="WP_015598021.1">
    <property type="nucleotide sequence ID" value="NC_021172.1"/>
</dbReference>
<dbReference type="EMBL" id="CP005587">
    <property type="protein sequence ID" value="AGK57990.1"/>
    <property type="molecule type" value="Genomic_DNA"/>
</dbReference>
<accession>N0BD01</accession>
<keyword evidence="1" id="KW-0732">Signal</keyword>
<feature type="signal peptide" evidence="1">
    <location>
        <begin position="1"/>
        <end position="32"/>
    </location>
</feature>
<dbReference type="HOGENOM" id="CLU_1893359_0_0_5"/>
<dbReference type="Proteomes" id="UP000005952">
    <property type="component" value="Chromosome"/>
</dbReference>
<gene>
    <name evidence="2" type="ORF">HYPDE_31578</name>
</gene>
<evidence type="ECO:0000256" key="1">
    <source>
        <dbReference type="SAM" id="SignalP"/>
    </source>
</evidence>